<evidence type="ECO:0000313" key="1">
    <source>
        <dbReference type="EMBL" id="CAI2196111.1"/>
    </source>
</evidence>
<reference evidence="1" key="1">
    <citation type="submission" date="2022-08" db="EMBL/GenBank/DDBJ databases">
        <authorList>
            <person name="Kallberg Y."/>
            <person name="Tangrot J."/>
            <person name="Rosling A."/>
        </authorList>
    </citation>
    <scope>NUCLEOTIDE SEQUENCE</scope>
    <source>
        <strain evidence="1">Wild A</strain>
    </source>
</reference>
<gene>
    <name evidence="1" type="ORF">FWILDA_LOCUS17414</name>
</gene>
<organism evidence="1 2">
    <name type="scientific">Funneliformis geosporum</name>
    <dbReference type="NCBI Taxonomy" id="1117311"/>
    <lineage>
        <taxon>Eukaryota</taxon>
        <taxon>Fungi</taxon>
        <taxon>Fungi incertae sedis</taxon>
        <taxon>Mucoromycota</taxon>
        <taxon>Glomeromycotina</taxon>
        <taxon>Glomeromycetes</taxon>
        <taxon>Glomerales</taxon>
        <taxon>Glomeraceae</taxon>
        <taxon>Funneliformis</taxon>
    </lineage>
</organism>
<keyword evidence="2" id="KW-1185">Reference proteome</keyword>
<comment type="caution">
    <text evidence="1">The sequence shown here is derived from an EMBL/GenBank/DDBJ whole genome shotgun (WGS) entry which is preliminary data.</text>
</comment>
<proteinExistence type="predicted"/>
<evidence type="ECO:0000313" key="2">
    <source>
        <dbReference type="Proteomes" id="UP001153678"/>
    </source>
</evidence>
<feature type="non-terminal residue" evidence="1">
    <location>
        <position position="1"/>
    </location>
</feature>
<name>A0A9W4T8H5_9GLOM</name>
<protein>
    <submittedName>
        <fullName evidence="1">7902_t:CDS:1</fullName>
    </submittedName>
</protein>
<sequence length="45" mass="4844">WLSRNLYFPAAFPPQLVPHAADIVVGSAASSFRHGSSRVKLFTGS</sequence>
<dbReference type="Proteomes" id="UP001153678">
    <property type="component" value="Unassembled WGS sequence"/>
</dbReference>
<accession>A0A9W4T8H5</accession>
<dbReference type="EMBL" id="CAMKVN010013659">
    <property type="protein sequence ID" value="CAI2196111.1"/>
    <property type="molecule type" value="Genomic_DNA"/>
</dbReference>
<dbReference type="AlphaFoldDB" id="A0A9W4T8H5"/>